<dbReference type="AlphaFoldDB" id="A0AA94WQS2"/>
<dbReference type="EMBL" id="VTEU01000004">
    <property type="protein sequence ID" value="TYS58696.1"/>
    <property type="molecule type" value="Genomic_DNA"/>
</dbReference>
<organism evidence="1 2">
    <name type="scientific">Sutcliffiella horikoshii</name>
    <dbReference type="NCBI Taxonomy" id="79883"/>
    <lineage>
        <taxon>Bacteria</taxon>
        <taxon>Bacillati</taxon>
        <taxon>Bacillota</taxon>
        <taxon>Bacilli</taxon>
        <taxon>Bacillales</taxon>
        <taxon>Bacillaceae</taxon>
        <taxon>Sutcliffiella</taxon>
    </lineage>
</organism>
<evidence type="ECO:0000313" key="2">
    <source>
        <dbReference type="Proteomes" id="UP000323393"/>
    </source>
</evidence>
<name>A0AA94WQS2_9BACI</name>
<dbReference type="Proteomes" id="UP000323393">
    <property type="component" value="Unassembled WGS sequence"/>
</dbReference>
<sequence length="241" mass="28028">MINSLNDLTAYEWIEESTVSVDFENWNGGRVCNLIPNGYTHYCKIMNSTFYRDRGITDETLLWSQYHPLEHDITIDLGEGITLKELALKYSIPYDKKVSSTAIERKLGGCPRYLIYPDEGHINLEILKEMTKVLAPFTKEQSCYFYYNILKLIDRLPIDTIQNPHLYTGKLNDIFTVYNKGEMDGLASPTYWWPKDRSWCMSTDYDLDFTIFGGSKQLFDALMSNEKLECIEVDLDTRVDN</sequence>
<protein>
    <submittedName>
        <fullName evidence="1">Uncharacterized protein</fullName>
    </submittedName>
</protein>
<evidence type="ECO:0000313" key="1">
    <source>
        <dbReference type="EMBL" id="TYS58696.1"/>
    </source>
</evidence>
<dbReference type="RefSeq" id="WP_148966161.1">
    <property type="nucleotide sequence ID" value="NZ_VTEU01000004.1"/>
</dbReference>
<gene>
    <name evidence="1" type="ORF">FZC74_12920</name>
</gene>
<accession>A0AA94WQS2</accession>
<reference evidence="1 2" key="1">
    <citation type="submission" date="2019-08" db="EMBL/GenBank/DDBJ databases">
        <title>Bacillus genomes from the desert of Cuatro Cienegas, Coahuila.</title>
        <authorList>
            <person name="Olmedo-Alvarez G."/>
        </authorList>
    </citation>
    <scope>NUCLEOTIDE SEQUENCE [LARGE SCALE GENOMIC DNA]</scope>
    <source>
        <strain evidence="1 2">CH88_3T</strain>
    </source>
</reference>
<proteinExistence type="predicted"/>
<comment type="caution">
    <text evidence="1">The sequence shown here is derived from an EMBL/GenBank/DDBJ whole genome shotgun (WGS) entry which is preliminary data.</text>
</comment>